<feature type="domain" description="Stealth protein CR2 conserved region 2" evidence="8">
    <location>
        <begin position="86"/>
        <end position="187"/>
    </location>
</feature>
<dbReference type="EMBL" id="OU896717">
    <property type="protein sequence ID" value="CAH1118559.1"/>
    <property type="molecule type" value="Genomic_DNA"/>
</dbReference>
<evidence type="ECO:0000259" key="9">
    <source>
        <dbReference type="Pfam" id="PF17101"/>
    </source>
</evidence>
<evidence type="ECO:0000256" key="4">
    <source>
        <dbReference type="ARBA" id="ARBA00023157"/>
    </source>
</evidence>
<evidence type="ECO:0008006" key="14">
    <source>
        <dbReference type="Google" id="ProtNLM"/>
    </source>
</evidence>
<reference evidence="12" key="2">
    <citation type="submission" date="2022-10" db="EMBL/GenBank/DDBJ databases">
        <authorList>
            <consortium name="ENA_rothamsted_submissions"/>
            <consortium name="culmorum"/>
            <person name="King R."/>
        </authorList>
    </citation>
    <scope>NUCLEOTIDE SEQUENCE</scope>
</reference>
<keyword evidence="5" id="KW-0325">Glycoprotein</keyword>
<evidence type="ECO:0000259" key="7">
    <source>
        <dbReference type="Pfam" id="PF00066"/>
    </source>
</evidence>
<dbReference type="Pfam" id="PF17103">
    <property type="entry name" value="Stealth_CR4"/>
    <property type="match status" value="1"/>
</dbReference>
<evidence type="ECO:0000259" key="10">
    <source>
        <dbReference type="Pfam" id="PF17102"/>
    </source>
</evidence>
<dbReference type="GO" id="GO:0003976">
    <property type="term" value="F:UDP-N-acetylglucosamine-lysosomal-enzyme N-acetylglucosaminephosphotransferase activity"/>
    <property type="evidence" value="ECO:0007669"/>
    <property type="project" value="TreeGrafter"/>
</dbReference>
<dbReference type="Pfam" id="PF17101">
    <property type="entry name" value="Stealth_CR1"/>
    <property type="match status" value="1"/>
</dbReference>
<dbReference type="Pfam" id="PF17102">
    <property type="entry name" value="Stealth_CR3"/>
    <property type="match status" value="1"/>
</dbReference>
<feature type="transmembrane region" description="Helical" evidence="6">
    <location>
        <begin position="618"/>
        <end position="638"/>
    </location>
</feature>
<evidence type="ECO:0000256" key="6">
    <source>
        <dbReference type="SAM" id="Phobius"/>
    </source>
</evidence>
<keyword evidence="4" id="KW-1015">Disulfide bond</keyword>
<keyword evidence="3" id="KW-0677">Repeat</keyword>
<keyword evidence="6" id="KW-1133">Transmembrane helix</keyword>
<dbReference type="Gene3D" id="3.30.300.320">
    <property type="match status" value="1"/>
</dbReference>
<dbReference type="PANTHER" id="PTHR24045:SF0">
    <property type="entry name" value="N-ACETYLGLUCOSAMINE-1-PHOSPHOTRANSFERASE SUBUNITS ALPHA_BETA"/>
    <property type="match status" value="1"/>
</dbReference>
<keyword evidence="2" id="KW-0808">Transferase</keyword>
<feature type="transmembrane region" description="Helical" evidence="6">
    <location>
        <begin position="12"/>
        <end position="33"/>
    </location>
</feature>
<reference evidence="12" key="1">
    <citation type="submission" date="2022-01" db="EMBL/GenBank/DDBJ databases">
        <authorList>
            <person name="King R."/>
        </authorList>
    </citation>
    <scope>NUCLEOTIDE SEQUENCE</scope>
</reference>
<keyword evidence="6" id="KW-0812">Transmembrane</keyword>
<dbReference type="Pfam" id="PF11380">
    <property type="entry name" value="Stealth_CR2"/>
    <property type="match status" value="1"/>
</dbReference>
<evidence type="ECO:0000259" key="11">
    <source>
        <dbReference type="Pfam" id="PF17103"/>
    </source>
</evidence>
<sequence length="651" mass="76842">MVVVFKLKRRFFASNRIILILFFSVILCLWIIYITTQKNDANYNCVYQEEIDVVYTWVNGSDPLFLTNLRNYLRGKNESCDISKQRYDDKYELKFSLRSLEIFAPWVNHVYIVTNGQIPSWLNLDYEKMTIITHEDIFRDSFNLPTFSSPAIESNLHRIPGLSKRFIYFNDDMFLGSPLYPEDFYSPGRGFLVYLAHPVPNCSPSCPWMHVSDGQCDRECFVPQCQMDGEDCRESNKNKSTRLPKDSSIEDLESIKEENETKALVLADTIKKVRLNFYNSFMKKISPQPSTIKPDTLKNISDIVRRHNILVMRKERLRRKIRRKNVHRWANRKPSTNIDAYGHSLQHTNRMLNRRFGFRTRHVSAHAPILIDRVIMGDLQRTFAKEIEVTERNRVRKADDVQFSFSYYSFLLAETLNRTVDDIFEDFDTDQSGTWSDREIRTLLTRMYELPLSYEVVDHFEMILLNCSEAGVSPETSTSSYERYMNSRLPMISKNFVARCPSLTEKLLHHFGLKPKYKYQVIDDSESKYVSFKMLNSDINFVAGCLDDIRRNRRRFICLNDNLDATKEEENELVTSLLLDFYLSLFPHPSKFELPDDIRNKFLYVRDLNGWKTYRNNIKMFICCVIILIPCFTFHSFCKRRFCQITNKLCC</sequence>
<evidence type="ECO:0000256" key="2">
    <source>
        <dbReference type="ARBA" id="ARBA00022679"/>
    </source>
</evidence>
<evidence type="ECO:0000313" key="13">
    <source>
        <dbReference type="Proteomes" id="UP001153737"/>
    </source>
</evidence>
<organism evidence="12 13">
    <name type="scientific">Phaedon cochleariae</name>
    <name type="common">Mustard beetle</name>
    <dbReference type="NCBI Taxonomy" id="80249"/>
    <lineage>
        <taxon>Eukaryota</taxon>
        <taxon>Metazoa</taxon>
        <taxon>Ecdysozoa</taxon>
        <taxon>Arthropoda</taxon>
        <taxon>Hexapoda</taxon>
        <taxon>Insecta</taxon>
        <taxon>Pterygota</taxon>
        <taxon>Neoptera</taxon>
        <taxon>Endopterygota</taxon>
        <taxon>Coleoptera</taxon>
        <taxon>Polyphaga</taxon>
        <taxon>Cucujiformia</taxon>
        <taxon>Chrysomeloidea</taxon>
        <taxon>Chrysomelidae</taxon>
        <taxon>Chrysomelinae</taxon>
        <taxon>Chrysomelini</taxon>
        <taxon>Phaedon</taxon>
    </lineage>
</organism>
<dbReference type="InterPro" id="IPR021520">
    <property type="entry name" value="Stealth_CR2"/>
</dbReference>
<feature type="domain" description="Stealth protein CR1 conserved region 1" evidence="9">
    <location>
        <begin position="50"/>
        <end position="75"/>
    </location>
</feature>
<dbReference type="GO" id="GO:0005794">
    <property type="term" value="C:Golgi apparatus"/>
    <property type="evidence" value="ECO:0007669"/>
    <property type="project" value="TreeGrafter"/>
</dbReference>
<dbReference type="InterPro" id="IPR047141">
    <property type="entry name" value="Stealth"/>
</dbReference>
<accession>A0A9P0GIE0</accession>
<protein>
    <recommendedName>
        <fullName evidence="14">EF-hand domain-containing protein</fullName>
    </recommendedName>
</protein>
<dbReference type="InterPro" id="IPR031356">
    <property type="entry name" value="Stealth_CR4"/>
</dbReference>
<evidence type="ECO:0000259" key="8">
    <source>
        <dbReference type="Pfam" id="PF11380"/>
    </source>
</evidence>
<dbReference type="Pfam" id="PF00066">
    <property type="entry name" value="Notch"/>
    <property type="match status" value="1"/>
</dbReference>
<dbReference type="GO" id="GO:0016256">
    <property type="term" value="P:N-glycan processing to lysosome"/>
    <property type="evidence" value="ECO:0007669"/>
    <property type="project" value="TreeGrafter"/>
</dbReference>
<evidence type="ECO:0000313" key="12">
    <source>
        <dbReference type="EMBL" id="CAH1118559.1"/>
    </source>
</evidence>
<feature type="domain" description="Stealth protein CR4 conserved region 4" evidence="11">
    <location>
        <begin position="547"/>
        <end position="604"/>
    </location>
</feature>
<proteinExistence type="inferred from homology"/>
<dbReference type="InterPro" id="IPR000800">
    <property type="entry name" value="Notch_dom"/>
</dbReference>
<keyword evidence="6" id="KW-0472">Membrane</keyword>
<dbReference type="InterPro" id="IPR031358">
    <property type="entry name" value="Stealth_CR1"/>
</dbReference>
<evidence type="ECO:0000256" key="5">
    <source>
        <dbReference type="ARBA" id="ARBA00023180"/>
    </source>
</evidence>
<name>A0A9P0GIE0_PHACE</name>
<dbReference type="Proteomes" id="UP001153737">
    <property type="component" value="Chromosome 11"/>
</dbReference>
<gene>
    <name evidence="12" type="ORF">PHAECO_LOCUS2138</name>
</gene>
<keyword evidence="13" id="KW-1185">Reference proteome</keyword>
<comment type="similarity">
    <text evidence="1">Belongs to the stealth family.</text>
</comment>
<evidence type="ECO:0000256" key="3">
    <source>
        <dbReference type="ARBA" id="ARBA00022737"/>
    </source>
</evidence>
<dbReference type="OrthoDB" id="263283at2759"/>
<feature type="domain" description="Stealth protein CR3 conserved region 3" evidence="10">
    <location>
        <begin position="365"/>
        <end position="412"/>
    </location>
</feature>
<dbReference type="GO" id="GO:0046835">
    <property type="term" value="P:carbohydrate phosphorylation"/>
    <property type="evidence" value="ECO:0007669"/>
    <property type="project" value="TreeGrafter"/>
</dbReference>
<dbReference type="PANTHER" id="PTHR24045">
    <property type="match status" value="1"/>
</dbReference>
<feature type="domain" description="LNR" evidence="7">
    <location>
        <begin position="200"/>
        <end position="233"/>
    </location>
</feature>
<dbReference type="InterPro" id="IPR031357">
    <property type="entry name" value="Stealth_CR3"/>
</dbReference>
<dbReference type="AlphaFoldDB" id="A0A9P0GIE0"/>
<evidence type="ECO:0000256" key="1">
    <source>
        <dbReference type="ARBA" id="ARBA00007583"/>
    </source>
</evidence>